<evidence type="ECO:0000259" key="15">
    <source>
        <dbReference type="PROSITE" id="PS50158"/>
    </source>
</evidence>
<protein>
    <recommendedName>
        <fullName evidence="19">SAM-dependent MTase RsmB/NOP-type domain-containing protein</fullName>
    </recommendedName>
</protein>
<comment type="caution">
    <text evidence="14">Lacks conserved residue(s) required for the propagation of feature annotation.</text>
</comment>
<dbReference type="Gene3D" id="3.40.50.150">
    <property type="entry name" value="Vaccinia Virus protein VP39"/>
    <property type="match status" value="1"/>
</dbReference>
<dbReference type="GO" id="GO:0008270">
    <property type="term" value="F:zinc ion binding"/>
    <property type="evidence" value="ECO:0007669"/>
    <property type="project" value="UniProtKB-KW"/>
</dbReference>
<keyword evidence="3" id="KW-0820">tRNA-binding</keyword>
<evidence type="ECO:0000256" key="14">
    <source>
        <dbReference type="PROSITE-ProRule" id="PRU01023"/>
    </source>
</evidence>
<dbReference type="SUPFAM" id="SSF57756">
    <property type="entry name" value="Retrovirus zinc finger-like domains"/>
    <property type="match status" value="1"/>
</dbReference>
<dbReference type="VEuPathDB" id="FungiDB:SDRG_07058"/>
<name>T0QKV5_SAPDV</name>
<dbReference type="InterPro" id="IPR001678">
    <property type="entry name" value="MeTrfase_RsmB-F_NOP2_dom"/>
</dbReference>
<dbReference type="OMA" id="LRADHWE"/>
<comment type="similarity">
    <text evidence="2 14">Belongs to the class I-like SAM-binding methyltransferase superfamily. RsmB/NOP family.</text>
</comment>
<dbReference type="GeneID" id="19947785"/>
<evidence type="ECO:0000256" key="5">
    <source>
        <dbReference type="ARBA" id="ARBA00022679"/>
    </source>
</evidence>
<feature type="binding site" evidence="14">
    <location>
        <position position="199"/>
    </location>
    <ligand>
        <name>S-adenosyl-L-methionine</name>
        <dbReference type="ChEBI" id="CHEBI:59789"/>
    </ligand>
</feature>
<evidence type="ECO:0000256" key="8">
    <source>
        <dbReference type="ARBA" id="ARBA00022723"/>
    </source>
</evidence>
<dbReference type="eggNOG" id="KOG2198">
    <property type="taxonomic scope" value="Eukaryota"/>
</dbReference>
<feature type="domain" description="SAM-dependent MTase RsmB/NOP-type" evidence="16">
    <location>
        <begin position="47"/>
        <end position="427"/>
    </location>
</feature>
<dbReference type="STRING" id="1156394.T0QKV5"/>
<dbReference type="OrthoDB" id="6093671at2759"/>
<evidence type="ECO:0000256" key="2">
    <source>
        <dbReference type="ARBA" id="ARBA00007494"/>
    </source>
</evidence>
<sequence length="680" mass="74674">MLSQRFKRHSSSPLRTSVRAMASFRETLFTDYYVKQHVFHPDEIDAVVDTLKTPLPACFRISPNASNASHIEAALRTDFRFPTGSVTLKDAPVAPPQKLSWFPPTYGAAWQLECGRNALTKLAKEHELMGALHKFLILHGDSGAITRQEAVSMIPTLLLDVHPEHRVLDMCAAPGSKTSQILETLLQDPTQTGFVVANDANEKRAYMLVHQLMRIGLMSAVISCHQGQAFPGLYNASGELDRTNVFDRVLADVPCTGDGTLRKNEDIWRRWHVGDALTLHPVQLEIALRAAALLKVGGRMVYSTCSFNPIENEAIVAELLRRADGALTLVDCSAELVGLKRRSGLTKWDVAWQSKSKHKRKADRLANAPLEWFSSFFDEAIPEDLRGYRITRSLFPPTEAYPLERCMRFVPHDQNTGGFFVAVLMKTADLPGANQEGLDAFEVSYERGPKCHRYVCKLCGERGHYIQNCPLSDKHQAAIEAKETKSSAIKDETFGDFFVPLPDEAWTSIQETYGLGPGFDKERLFARSKGAATLSYVSPTVQAACLAGPSLNLVNTGVRVFVKITTGAHKGFRPAQDGLDLVVPHMTKRKLAVGWSAFNTLVGVSSTKLFSELDPSLATSLQAFGVGPIVATLQSEDASSNVVALSLWVGSASVSKSVTSSDLDILADLLATLDMTRYAP</sequence>
<dbReference type="InterPro" id="IPR023270">
    <property type="entry name" value="RCMT_NCL1"/>
</dbReference>
<dbReference type="InterPro" id="IPR023267">
    <property type="entry name" value="RCMT"/>
</dbReference>
<dbReference type="RefSeq" id="XP_008611096.1">
    <property type="nucleotide sequence ID" value="XM_008612874.1"/>
</dbReference>
<dbReference type="InParanoid" id="T0QKV5"/>
<dbReference type="PANTHER" id="PTHR22808:SF1">
    <property type="entry name" value="RNA CYTOSINE-C(5)-METHYLTRANSFERASE NSUN2-RELATED"/>
    <property type="match status" value="1"/>
</dbReference>
<dbReference type="PANTHER" id="PTHR22808">
    <property type="entry name" value="NCL1 YEAST -RELATED NOL1/NOP2/FMU SUN DOMAIN-CONTAINING"/>
    <property type="match status" value="1"/>
</dbReference>
<keyword evidence="4 14" id="KW-0489">Methyltransferase</keyword>
<evidence type="ECO:0000256" key="12">
    <source>
        <dbReference type="ARBA" id="ARBA00023242"/>
    </source>
</evidence>
<dbReference type="InterPro" id="IPR029063">
    <property type="entry name" value="SAM-dependent_MTases_sf"/>
</dbReference>
<dbReference type="InterPro" id="IPR036875">
    <property type="entry name" value="Znf_CCHC_sf"/>
</dbReference>
<dbReference type="InterPro" id="IPR057285">
    <property type="entry name" value="Pre-PUA_NSUN2"/>
</dbReference>
<feature type="binding site" evidence="14">
    <location>
        <position position="252"/>
    </location>
    <ligand>
        <name>S-adenosyl-L-methionine</name>
        <dbReference type="ChEBI" id="CHEBI:59789"/>
    </ligand>
</feature>
<dbReference type="SUPFAM" id="SSF53335">
    <property type="entry name" value="S-adenosyl-L-methionine-dependent methyltransferases"/>
    <property type="match status" value="1"/>
</dbReference>
<keyword evidence="18" id="KW-1185">Reference proteome</keyword>
<dbReference type="PRINTS" id="PR02011">
    <property type="entry name" value="RCMTNCL1"/>
</dbReference>
<evidence type="ECO:0000256" key="13">
    <source>
        <dbReference type="PROSITE-ProRule" id="PRU00047"/>
    </source>
</evidence>
<dbReference type="InterPro" id="IPR001878">
    <property type="entry name" value="Znf_CCHC"/>
</dbReference>
<dbReference type="GO" id="GO:0016428">
    <property type="term" value="F:tRNA (cytidine-5-)-methyltransferase activity"/>
    <property type="evidence" value="ECO:0007669"/>
    <property type="project" value="InterPro"/>
</dbReference>
<keyword evidence="5 14" id="KW-0808">Transferase</keyword>
<dbReference type="GO" id="GO:0005634">
    <property type="term" value="C:nucleus"/>
    <property type="evidence" value="ECO:0007669"/>
    <property type="project" value="UniProtKB-SubCell"/>
</dbReference>
<organism evidence="17 18">
    <name type="scientific">Saprolegnia diclina (strain VS20)</name>
    <dbReference type="NCBI Taxonomy" id="1156394"/>
    <lineage>
        <taxon>Eukaryota</taxon>
        <taxon>Sar</taxon>
        <taxon>Stramenopiles</taxon>
        <taxon>Oomycota</taxon>
        <taxon>Saprolegniomycetes</taxon>
        <taxon>Saprolegniales</taxon>
        <taxon>Saprolegniaceae</taxon>
        <taxon>Saprolegnia</taxon>
    </lineage>
</organism>
<evidence type="ECO:0000256" key="1">
    <source>
        <dbReference type="ARBA" id="ARBA00004123"/>
    </source>
</evidence>
<dbReference type="PROSITE" id="PS50158">
    <property type="entry name" value="ZF_CCHC"/>
    <property type="match status" value="1"/>
</dbReference>
<dbReference type="Pfam" id="PF13696">
    <property type="entry name" value="zf-CCHC_2"/>
    <property type="match status" value="1"/>
</dbReference>
<dbReference type="InterPro" id="IPR049560">
    <property type="entry name" value="MeTrfase_RsmB-F_NOP2_cat"/>
</dbReference>
<feature type="active site" description="Nucleophile" evidence="14">
    <location>
        <position position="305"/>
    </location>
</feature>
<feature type="binding site" evidence="14">
    <location>
        <begin position="171"/>
        <end position="177"/>
    </location>
    <ligand>
        <name>S-adenosyl-L-methionine</name>
        <dbReference type="ChEBI" id="CHEBI:59789"/>
    </ligand>
</feature>
<keyword evidence="9 13" id="KW-0863">Zinc-finger</keyword>
<evidence type="ECO:0000256" key="6">
    <source>
        <dbReference type="ARBA" id="ARBA00022691"/>
    </source>
</evidence>
<evidence type="ECO:0000313" key="17">
    <source>
        <dbReference type="EMBL" id="EQC35346.1"/>
    </source>
</evidence>
<feature type="domain" description="CCHC-type" evidence="15">
    <location>
        <begin position="456"/>
        <end position="470"/>
    </location>
</feature>
<keyword evidence="6 14" id="KW-0949">S-adenosyl-L-methionine</keyword>
<dbReference type="Gene3D" id="4.10.60.10">
    <property type="entry name" value="Zinc finger, CCHC-type"/>
    <property type="match status" value="1"/>
</dbReference>
<dbReference type="PROSITE" id="PS01153">
    <property type="entry name" value="NOL1_NOP2_SUN"/>
    <property type="match status" value="1"/>
</dbReference>
<dbReference type="Pfam" id="PF01189">
    <property type="entry name" value="Methyltr_RsmB-F"/>
    <property type="match status" value="1"/>
</dbReference>
<dbReference type="GO" id="GO:0030488">
    <property type="term" value="P:tRNA methylation"/>
    <property type="evidence" value="ECO:0007669"/>
    <property type="project" value="UniProtKB-ARBA"/>
</dbReference>
<dbReference type="Pfam" id="PF25376">
    <property type="entry name" value="Pre-PUA_NSUN2"/>
    <property type="match status" value="1"/>
</dbReference>
<comment type="subcellular location">
    <subcellularLocation>
        <location evidence="1">Nucleus</location>
    </subcellularLocation>
</comment>
<dbReference type="AlphaFoldDB" id="T0QKV5"/>
<evidence type="ECO:0000256" key="4">
    <source>
        <dbReference type="ARBA" id="ARBA00022603"/>
    </source>
</evidence>
<evidence type="ECO:0008006" key="19">
    <source>
        <dbReference type="Google" id="ProtNLM"/>
    </source>
</evidence>
<dbReference type="Proteomes" id="UP000030762">
    <property type="component" value="Unassembled WGS sequence"/>
</dbReference>
<evidence type="ECO:0000256" key="3">
    <source>
        <dbReference type="ARBA" id="ARBA00022555"/>
    </source>
</evidence>
<keyword evidence="10" id="KW-0862">Zinc</keyword>
<dbReference type="InterPro" id="IPR025829">
    <property type="entry name" value="Zn_knuckle_CX2CX3GHX4C"/>
</dbReference>
<keyword evidence="7" id="KW-0819">tRNA processing</keyword>
<dbReference type="InterPro" id="IPR018314">
    <property type="entry name" value="RsmB/NOL1/NOP2-like_CS"/>
</dbReference>
<dbReference type="EMBL" id="JH767151">
    <property type="protein sequence ID" value="EQC35346.1"/>
    <property type="molecule type" value="Genomic_DNA"/>
</dbReference>
<accession>T0QKV5</accession>
<reference evidence="17 18" key="1">
    <citation type="submission" date="2012-04" db="EMBL/GenBank/DDBJ databases">
        <title>The Genome Sequence of Saprolegnia declina VS20.</title>
        <authorList>
            <consortium name="The Broad Institute Genome Sequencing Platform"/>
            <person name="Russ C."/>
            <person name="Nusbaum C."/>
            <person name="Tyler B."/>
            <person name="van West P."/>
            <person name="Dieguez-Uribeondo J."/>
            <person name="de Bruijn I."/>
            <person name="Tripathy S."/>
            <person name="Jiang R."/>
            <person name="Young S.K."/>
            <person name="Zeng Q."/>
            <person name="Gargeya S."/>
            <person name="Fitzgerald M."/>
            <person name="Haas B."/>
            <person name="Abouelleil A."/>
            <person name="Alvarado L."/>
            <person name="Arachchi H.M."/>
            <person name="Berlin A."/>
            <person name="Chapman S.B."/>
            <person name="Goldberg J."/>
            <person name="Griggs A."/>
            <person name="Gujja S."/>
            <person name="Hansen M."/>
            <person name="Howarth C."/>
            <person name="Imamovic A."/>
            <person name="Larimer J."/>
            <person name="McCowen C."/>
            <person name="Montmayeur A."/>
            <person name="Murphy C."/>
            <person name="Neiman D."/>
            <person name="Pearson M."/>
            <person name="Priest M."/>
            <person name="Roberts A."/>
            <person name="Saif S."/>
            <person name="Shea T."/>
            <person name="Sisk P."/>
            <person name="Sykes S."/>
            <person name="Wortman J."/>
            <person name="Nusbaum C."/>
            <person name="Birren B."/>
        </authorList>
    </citation>
    <scope>NUCLEOTIDE SEQUENCE [LARGE SCALE GENOMIC DNA]</scope>
    <source>
        <strain evidence="17 18">VS20</strain>
    </source>
</reference>
<evidence type="ECO:0000256" key="7">
    <source>
        <dbReference type="ARBA" id="ARBA00022694"/>
    </source>
</evidence>
<dbReference type="GO" id="GO:0000049">
    <property type="term" value="F:tRNA binding"/>
    <property type="evidence" value="ECO:0007669"/>
    <property type="project" value="UniProtKB-KW"/>
</dbReference>
<keyword evidence="8" id="KW-0479">Metal-binding</keyword>
<evidence type="ECO:0000256" key="10">
    <source>
        <dbReference type="ARBA" id="ARBA00022833"/>
    </source>
</evidence>
<evidence type="ECO:0000256" key="9">
    <source>
        <dbReference type="ARBA" id="ARBA00022771"/>
    </source>
</evidence>
<keyword evidence="11 14" id="KW-0694">RNA-binding</keyword>
<gene>
    <name evidence="17" type="ORF">SDRG_07058</name>
</gene>
<dbReference type="PROSITE" id="PS51686">
    <property type="entry name" value="SAM_MT_RSMB_NOP"/>
    <property type="match status" value="1"/>
</dbReference>
<evidence type="ECO:0000259" key="16">
    <source>
        <dbReference type="PROSITE" id="PS51686"/>
    </source>
</evidence>
<evidence type="ECO:0000256" key="11">
    <source>
        <dbReference type="ARBA" id="ARBA00022884"/>
    </source>
</evidence>
<keyword evidence="12" id="KW-0539">Nucleus</keyword>
<dbReference type="PRINTS" id="PR02008">
    <property type="entry name" value="RCMTFAMILY"/>
</dbReference>
<proteinExistence type="inferred from homology"/>
<evidence type="ECO:0000313" key="18">
    <source>
        <dbReference type="Proteomes" id="UP000030762"/>
    </source>
</evidence>